<dbReference type="EnsemblMetazoa" id="Aqu2.1.18205_001">
    <property type="protein sequence ID" value="Aqu2.1.18205_001"/>
    <property type="gene ID" value="Aqu2.1.18205"/>
</dbReference>
<evidence type="ECO:0000313" key="1">
    <source>
        <dbReference type="EnsemblMetazoa" id="Aqu2.1.18205_001"/>
    </source>
</evidence>
<sequence length="58" mass="6768">MLRYSHMKCIIKDKDNKCFTRMNTKTTKFLFEDERSYSIVSRLGSNVVPPPCGAAWDH</sequence>
<protein>
    <submittedName>
        <fullName evidence="1">Uncharacterized protein</fullName>
    </submittedName>
</protein>
<organism evidence="1">
    <name type="scientific">Amphimedon queenslandica</name>
    <name type="common">Sponge</name>
    <dbReference type="NCBI Taxonomy" id="400682"/>
    <lineage>
        <taxon>Eukaryota</taxon>
        <taxon>Metazoa</taxon>
        <taxon>Porifera</taxon>
        <taxon>Demospongiae</taxon>
        <taxon>Heteroscleromorpha</taxon>
        <taxon>Haplosclerida</taxon>
        <taxon>Niphatidae</taxon>
        <taxon>Amphimedon</taxon>
    </lineage>
</organism>
<dbReference type="AlphaFoldDB" id="A0A1X7TSM9"/>
<proteinExistence type="predicted"/>
<reference evidence="1" key="1">
    <citation type="submission" date="2017-05" db="UniProtKB">
        <authorList>
            <consortium name="EnsemblMetazoa"/>
        </authorList>
    </citation>
    <scope>IDENTIFICATION</scope>
</reference>
<name>A0A1X7TSM9_AMPQE</name>
<dbReference type="InParanoid" id="A0A1X7TSM9"/>
<accession>A0A1X7TSM9</accession>